<accession>A0A0K2SPG6</accession>
<proteinExistence type="predicted"/>
<keyword evidence="4" id="KW-1185">Reference proteome</keyword>
<evidence type="ECO:0000313" key="4">
    <source>
        <dbReference type="Proteomes" id="UP000065807"/>
    </source>
</evidence>
<reference evidence="4" key="1">
    <citation type="submission" date="2015-07" db="EMBL/GenBank/DDBJ databases">
        <title>Complete genome sequence and phylogenetic analysis of Limnochorda pilosa.</title>
        <authorList>
            <person name="Watanabe M."/>
            <person name="Kojima H."/>
            <person name="Fukui M."/>
        </authorList>
    </citation>
    <scope>NUCLEOTIDE SEQUENCE [LARGE SCALE GENOMIC DNA]</scope>
    <source>
        <strain evidence="4">HC45</strain>
    </source>
</reference>
<dbReference type="InterPro" id="IPR051916">
    <property type="entry name" value="GPI-anchor_lipid_remodeler"/>
</dbReference>
<evidence type="ECO:0000259" key="2">
    <source>
        <dbReference type="Pfam" id="PF03372"/>
    </source>
</evidence>
<dbReference type="InterPro" id="IPR036691">
    <property type="entry name" value="Endo/exonu/phosph_ase_sf"/>
</dbReference>
<dbReference type="Gene3D" id="3.60.10.10">
    <property type="entry name" value="Endonuclease/exonuclease/phosphatase"/>
    <property type="match status" value="1"/>
</dbReference>
<evidence type="ECO:0000256" key="1">
    <source>
        <dbReference type="SAM" id="MobiDB-lite"/>
    </source>
</evidence>
<dbReference type="KEGG" id="lpil:LIP_3169"/>
<dbReference type="STRING" id="1555112.LIP_3169"/>
<protein>
    <recommendedName>
        <fullName evidence="2">Endonuclease/exonuclease/phosphatase domain-containing protein</fullName>
    </recommendedName>
</protein>
<sequence length="244" mass="26647">MTFNIRHALGLDGKVSLERVARIIEPAEIVFLSEVDRYWLRSGLMDQPAALQRLTGMPHAFFAAAVDLPGPSRQYGNLLLSRFPILRATAVPLPQAEGAEARVMIEAQIDVEGEVWFVFGVHLGLDREERRLQLETVRARAASVGDRRLLLGDFNAPPDAPEMEALASEGPMWVDALAGAPGTFPAWKPAVRIDHVLLSPGFAARLVRSGVEESDASDHRPAWVDLRLSRPPGPPAHPPAGVRP</sequence>
<dbReference type="GO" id="GO:0016020">
    <property type="term" value="C:membrane"/>
    <property type="evidence" value="ECO:0007669"/>
    <property type="project" value="GOC"/>
</dbReference>
<dbReference type="InterPro" id="IPR005135">
    <property type="entry name" value="Endo/exonuclease/phosphatase"/>
</dbReference>
<dbReference type="SUPFAM" id="SSF56219">
    <property type="entry name" value="DNase I-like"/>
    <property type="match status" value="1"/>
</dbReference>
<dbReference type="Pfam" id="PF03372">
    <property type="entry name" value="Exo_endo_phos"/>
    <property type="match status" value="1"/>
</dbReference>
<name>A0A0K2SPG6_LIMPI</name>
<evidence type="ECO:0000313" key="3">
    <source>
        <dbReference type="EMBL" id="BAS28996.1"/>
    </source>
</evidence>
<organism evidence="3 4">
    <name type="scientific">Limnochorda pilosa</name>
    <dbReference type="NCBI Taxonomy" id="1555112"/>
    <lineage>
        <taxon>Bacteria</taxon>
        <taxon>Bacillati</taxon>
        <taxon>Bacillota</taxon>
        <taxon>Limnochordia</taxon>
        <taxon>Limnochordales</taxon>
        <taxon>Limnochordaceae</taxon>
        <taxon>Limnochorda</taxon>
    </lineage>
</organism>
<dbReference type="PANTHER" id="PTHR14859:SF15">
    <property type="entry name" value="ENDONUCLEASE_EXONUCLEASE_PHOSPHATASE DOMAIN-CONTAINING PROTEIN"/>
    <property type="match status" value="1"/>
</dbReference>
<feature type="domain" description="Endonuclease/exonuclease/phosphatase" evidence="2">
    <location>
        <begin position="1"/>
        <end position="219"/>
    </location>
</feature>
<dbReference type="EMBL" id="AP014924">
    <property type="protein sequence ID" value="BAS28996.1"/>
    <property type="molecule type" value="Genomic_DNA"/>
</dbReference>
<dbReference type="Proteomes" id="UP000065807">
    <property type="component" value="Chromosome"/>
</dbReference>
<reference evidence="4" key="2">
    <citation type="journal article" date="2016" name="Int. J. Syst. Evol. Microbiol.">
        <title>Complete genome sequence and cell structure of Limnochorda pilosa, a Gram-negative spore-former within the phylum Firmicutes.</title>
        <authorList>
            <person name="Watanabe M."/>
            <person name="Kojima H."/>
            <person name="Fukui M."/>
        </authorList>
    </citation>
    <scope>NUCLEOTIDE SEQUENCE [LARGE SCALE GENOMIC DNA]</scope>
    <source>
        <strain evidence="4">HC45</strain>
    </source>
</reference>
<dbReference type="AlphaFoldDB" id="A0A0K2SPG6"/>
<dbReference type="GO" id="GO:0003824">
    <property type="term" value="F:catalytic activity"/>
    <property type="evidence" value="ECO:0007669"/>
    <property type="project" value="InterPro"/>
</dbReference>
<feature type="region of interest" description="Disordered" evidence="1">
    <location>
        <begin position="211"/>
        <end position="244"/>
    </location>
</feature>
<dbReference type="GO" id="GO:0006506">
    <property type="term" value="P:GPI anchor biosynthetic process"/>
    <property type="evidence" value="ECO:0007669"/>
    <property type="project" value="TreeGrafter"/>
</dbReference>
<dbReference type="PANTHER" id="PTHR14859">
    <property type="entry name" value="CALCOFLUOR WHITE HYPERSENSITIVE PROTEIN PRECURSOR"/>
    <property type="match status" value="1"/>
</dbReference>
<gene>
    <name evidence="3" type="ORF">LIP_3169</name>
</gene>